<evidence type="ECO:0000313" key="8">
    <source>
        <dbReference type="EMBL" id="KCW85251.1"/>
    </source>
</evidence>
<evidence type="ECO:0000256" key="1">
    <source>
        <dbReference type="ARBA" id="ARBA00008894"/>
    </source>
</evidence>
<gene>
    <name evidence="8" type="ORF">EUGRSUZ_B02102</name>
</gene>
<dbReference type="GO" id="GO:0005524">
    <property type="term" value="F:ATP binding"/>
    <property type="evidence" value="ECO:0007669"/>
    <property type="project" value="UniProtKB-KW"/>
</dbReference>
<dbReference type="AlphaFoldDB" id="A0A059D494"/>
<dbReference type="Gene3D" id="1.10.8.430">
    <property type="entry name" value="Helical domain of apoptotic protease-activating factors"/>
    <property type="match status" value="1"/>
</dbReference>
<dbReference type="eggNOG" id="KOG4658">
    <property type="taxonomic scope" value="Eukaryota"/>
</dbReference>
<dbReference type="PANTHER" id="PTHR33463">
    <property type="entry name" value="NB-ARC DOMAIN-CONTAINING PROTEIN-RELATED"/>
    <property type="match status" value="1"/>
</dbReference>
<feature type="domain" description="NB-ARC" evidence="6">
    <location>
        <begin position="176"/>
        <end position="343"/>
    </location>
</feature>
<dbReference type="EMBL" id="KK198754">
    <property type="protein sequence ID" value="KCW85251.1"/>
    <property type="molecule type" value="Genomic_DNA"/>
</dbReference>
<dbReference type="Pfam" id="PF00931">
    <property type="entry name" value="NB-ARC"/>
    <property type="match status" value="1"/>
</dbReference>
<reference evidence="8" key="1">
    <citation type="submission" date="2013-07" db="EMBL/GenBank/DDBJ databases">
        <title>The genome of Eucalyptus grandis.</title>
        <authorList>
            <person name="Schmutz J."/>
            <person name="Hayes R."/>
            <person name="Myburg A."/>
            <person name="Tuskan G."/>
            <person name="Grattapaglia D."/>
            <person name="Rokhsar D.S."/>
        </authorList>
    </citation>
    <scope>NUCLEOTIDE SEQUENCE</scope>
    <source>
        <tissue evidence="8">Leaf extractions</tissue>
    </source>
</reference>
<organism evidence="8">
    <name type="scientific">Eucalyptus grandis</name>
    <name type="common">Flooded gum</name>
    <dbReference type="NCBI Taxonomy" id="71139"/>
    <lineage>
        <taxon>Eukaryota</taxon>
        <taxon>Viridiplantae</taxon>
        <taxon>Streptophyta</taxon>
        <taxon>Embryophyta</taxon>
        <taxon>Tracheophyta</taxon>
        <taxon>Spermatophyta</taxon>
        <taxon>Magnoliopsida</taxon>
        <taxon>eudicotyledons</taxon>
        <taxon>Gunneridae</taxon>
        <taxon>Pentapetalae</taxon>
        <taxon>rosids</taxon>
        <taxon>malvids</taxon>
        <taxon>Myrtales</taxon>
        <taxon>Myrtaceae</taxon>
        <taxon>Myrtoideae</taxon>
        <taxon>Eucalypteae</taxon>
        <taxon>Eucalyptus</taxon>
    </lineage>
</organism>
<comment type="similarity">
    <text evidence="1">Belongs to the disease resistance NB-LRR family.</text>
</comment>
<dbReference type="OMA" id="FRDIRIM"/>
<dbReference type="GO" id="GO:0006952">
    <property type="term" value="P:defense response"/>
    <property type="evidence" value="ECO:0007669"/>
    <property type="project" value="UniProtKB-KW"/>
</dbReference>
<dbReference type="SUPFAM" id="SSF52540">
    <property type="entry name" value="P-loop containing nucleoside triphosphate hydrolases"/>
    <property type="match status" value="1"/>
</dbReference>
<dbReference type="PRINTS" id="PR00364">
    <property type="entry name" value="DISEASERSIST"/>
</dbReference>
<dbReference type="PANTHER" id="PTHR33463:SF215">
    <property type="entry name" value="NB-ARC DOMAIN DISEASE RESISTANCE PROTEIN"/>
    <property type="match status" value="1"/>
</dbReference>
<name>A0A059D494_EUCGR</name>
<dbReference type="Gene3D" id="3.80.10.10">
    <property type="entry name" value="Ribonuclease Inhibitor"/>
    <property type="match status" value="1"/>
</dbReference>
<dbReference type="Gene3D" id="3.40.50.300">
    <property type="entry name" value="P-loop containing nucleotide triphosphate hydrolases"/>
    <property type="match status" value="1"/>
</dbReference>
<evidence type="ECO:0000256" key="5">
    <source>
        <dbReference type="ARBA" id="ARBA00022840"/>
    </source>
</evidence>
<accession>A0A059D494</accession>
<dbReference type="InterPro" id="IPR042197">
    <property type="entry name" value="Apaf_helical"/>
</dbReference>
<keyword evidence="2" id="KW-0677">Repeat</keyword>
<dbReference type="InterPro" id="IPR002182">
    <property type="entry name" value="NB-ARC"/>
</dbReference>
<dbReference type="InterPro" id="IPR032675">
    <property type="entry name" value="LRR_dom_sf"/>
</dbReference>
<evidence type="ECO:0000259" key="7">
    <source>
        <dbReference type="Pfam" id="PF23598"/>
    </source>
</evidence>
<dbReference type="InterPro" id="IPR027417">
    <property type="entry name" value="P-loop_NTPase"/>
</dbReference>
<evidence type="ECO:0000256" key="3">
    <source>
        <dbReference type="ARBA" id="ARBA00022741"/>
    </source>
</evidence>
<evidence type="ECO:0000256" key="4">
    <source>
        <dbReference type="ARBA" id="ARBA00022821"/>
    </source>
</evidence>
<dbReference type="InterPro" id="IPR055414">
    <property type="entry name" value="LRR_R13L4/SHOC2-like"/>
</dbReference>
<dbReference type="InterPro" id="IPR050905">
    <property type="entry name" value="Plant_NBS-LRR"/>
</dbReference>
<dbReference type="GO" id="GO:0043531">
    <property type="term" value="F:ADP binding"/>
    <property type="evidence" value="ECO:0007669"/>
    <property type="project" value="InterPro"/>
</dbReference>
<dbReference type="Pfam" id="PF23598">
    <property type="entry name" value="LRR_14"/>
    <property type="match status" value="1"/>
</dbReference>
<keyword evidence="3" id="KW-0547">Nucleotide-binding</keyword>
<feature type="domain" description="Disease resistance R13L4/SHOC-2-like LRR" evidence="7">
    <location>
        <begin position="604"/>
        <end position="821"/>
    </location>
</feature>
<dbReference type="Gramene" id="KCW85251">
    <property type="protein sequence ID" value="KCW85251"/>
    <property type="gene ID" value="EUGRSUZ_B02102"/>
</dbReference>
<dbReference type="SUPFAM" id="SSF52058">
    <property type="entry name" value="L domain-like"/>
    <property type="match status" value="1"/>
</dbReference>
<dbReference type="InParanoid" id="A0A059D494"/>
<proteinExistence type="inferred from homology"/>
<evidence type="ECO:0000259" key="6">
    <source>
        <dbReference type="Pfam" id="PF00931"/>
    </source>
</evidence>
<keyword evidence="4" id="KW-0611">Plant defense</keyword>
<evidence type="ECO:0000256" key="2">
    <source>
        <dbReference type="ARBA" id="ARBA00022737"/>
    </source>
</evidence>
<protein>
    <submittedName>
        <fullName evidence="8">Uncharacterized protein</fullName>
    </submittedName>
</protein>
<keyword evidence="5" id="KW-0067">ATP-binding</keyword>
<sequence length="871" mass="98858">MAASVTSVALNLVSKLGENLIAPIESQFMYVLCYKRYVNDLKNGVKELEVARERVQHSVDEAMYDGKLIESDVKNWLKNVENKAKEAENLLKDEETAKTACFHRWLPNPVVRHSLGRKVKKMTRLIQGLHNESTKNIFQKVYYENTPTGIVTSTTSVARSVDKKEDVLESRASITEHVMKAITDDKICVVGVYGLGGVGKSKLLEDVERRVKEEKIFDVVTTVNVSRNPDLKTIQGEIAEALGLKLMNVQTARGRANHLRERLECGCEKKILIILDNLWRKLELKDVGIPCDDDNKVRGCKLLLSSRYRDILRDDMCSDPVFLLDELKHEEARRLFERIVGERVNDPEFEPLVDDVINNCGGLPLLIVLLAKRLKHGHPAAWRNASTKIEGLDVNSIVELNYNDLQDGRIRSLFLVCALHNGRNVLRDILIYCMGLGLFEKFRKTIEEARDSLITDLYSLQDSSLLLDSDVMKGVRMHDKFVDVAISMHDKFIDMEWNTLVGTKDWGFKEWPKDELKKCTAISFDFVGIDELPEKLDCPNLRMLLLGENNPSLKIPGSFFESMEKLQVLDITGLSFTSLPSSIEFLGNLKSLSLDFCFLEDVTAIGKLTGLQFLSLLRSNIARLPKEIGELTELRFLDLKECTGLKVIEPGILGSLVNLEELDMKDSFDQWEAEDEAPRSNASLAELKNMKKLSTLSIAIPRSATLSRDLPFGKLKKCEIQIGDVWDWSSEYRESRTMKLKLNSSNLLYEEWVQSCLQKTQDLHLDGLQDCQNSIHNLCIEGFQDLKHLHVQNSPSIAYVIFSTPNFQSNAFTKLESFFLENLKQLEKICHGCLAPESFSKLKTVKVENCGEIKHLFPFVLDESIFTARGD</sequence>